<protein>
    <submittedName>
        <fullName evidence="1">Uncharacterized protein</fullName>
    </submittedName>
</protein>
<proteinExistence type="predicted"/>
<keyword evidence="2" id="KW-1185">Reference proteome</keyword>
<accession>E7N4Q5</accession>
<dbReference type="EMBL" id="AECV01000056">
    <property type="protein sequence ID" value="EFW28833.1"/>
    <property type="molecule type" value="Genomic_DNA"/>
</dbReference>
<dbReference type="HOGENOM" id="CLU_3066109_0_0_9"/>
<dbReference type="AlphaFoldDB" id="E7N4Q5"/>
<dbReference type="STRING" id="749551.HMPREF9555_02000"/>
<name>E7N4Q5_9FIRM</name>
<reference evidence="1 2" key="1">
    <citation type="submission" date="2010-08" db="EMBL/GenBank/DDBJ databases">
        <authorList>
            <person name="Weinstock G."/>
            <person name="Sodergren E."/>
            <person name="Clifton S."/>
            <person name="Fulton L."/>
            <person name="Fulton B."/>
            <person name="Courtney L."/>
            <person name="Fronick C."/>
            <person name="Harrison M."/>
            <person name="Strong C."/>
            <person name="Farmer C."/>
            <person name="Delahaunty K."/>
            <person name="Markovic C."/>
            <person name="Hall O."/>
            <person name="Minx P."/>
            <person name="Tomlinson C."/>
            <person name="Mitreva M."/>
            <person name="Hou S."/>
            <person name="Chen J."/>
            <person name="Wollam A."/>
            <person name="Pepin K.H."/>
            <person name="Johnson M."/>
            <person name="Bhonagiri V."/>
            <person name="Zhang X."/>
            <person name="Suruliraj S."/>
            <person name="Warren W."/>
            <person name="Chinwalla A."/>
            <person name="Mardis E.R."/>
            <person name="Wilson R.K."/>
        </authorList>
    </citation>
    <scope>NUCLEOTIDE SEQUENCE [LARGE SCALE GENOMIC DNA]</scope>
    <source>
        <strain evidence="1 2">F0399</strain>
    </source>
</reference>
<organism evidence="1 2">
    <name type="scientific">Selenomonas artemidis F0399</name>
    <dbReference type="NCBI Taxonomy" id="749551"/>
    <lineage>
        <taxon>Bacteria</taxon>
        <taxon>Bacillati</taxon>
        <taxon>Bacillota</taxon>
        <taxon>Negativicutes</taxon>
        <taxon>Selenomonadales</taxon>
        <taxon>Selenomonadaceae</taxon>
        <taxon>Selenomonas</taxon>
    </lineage>
</organism>
<dbReference type="Proteomes" id="UP000004633">
    <property type="component" value="Unassembled WGS sequence"/>
</dbReference>
<evidence type="ECO:0000313" key="2">
    <source>
        <dbReference type="Proteomes" id="UP000004633"/>
    </source>
</evidence>
<evidence type="ECO:0000313" key="1">
    <source>
        <dbReference type="EMBL" id="EFW28833.1"/>
    </source>
</evidence>
<sequence>MTTLGAKIPRHATKITRNEQMRVIFAVYYILGELWKTASYPQDTISNESLWIL</sequence>
<comment type="caution">
    <text evidence="1">The sequence shown here is derived from an EMBL/GenBank/DDBJ whole genome shotgun (WGS) entry which is preliminary data.</text>
</comment>
<gene>
    <name evidence="1" type="ORF">HMPREF9555_02000</name>
</gene>